<keyword evidence="2" id="KW-1185">Reference proteome</keyword>
<dbReference type="Proteomes" id="UP000008204">
    <property type="component" value="Chromosome"/>
</dbReference>
<dbReference type="EMBL" id="CP001287">
    <property type="protein sequence ID" value="ACK66784.1"/>
    <property type="molecule type" value="Genomic_DNA"/>
</dbReference>
<proteinExistence type="predicted"/>
<organism evidence="1 2">
    <name type="scientific">Rippkaea orientalis (strain PCC 8801 / RF-1)</name>
    <name type="common">Cyanothece sp. (strain PCC 8801)</name>
    <dbReference type="NCBI Taxonomy" id="41431"/>
    <lineage>
        <taxon>Bacteria</taxon>
        <taxon>Bacillati</taxon>
        <taxon>Cyanobacteriota</taxon>
        <taxon>Cyanophyceae</taxon>
        <taxon>Oscillatoriophycideae</taxon>
        <taxon>Chroococcales</taxon>
        <taxon>Aphanothecaceae</taxon>
        <taxon>Rippkaea</taxon>
        <taxon>Rippkaea orientalis</taxon>
    </lineage>
</organism>
<sequence>MGNAHLDEAKIKLLTIILGKSHQVYSSRLLPTALRKRNLNVFSQGNDYFDRISNQSFR</sequence>
<dbReference type="KEGG" id="cyp:PCC8801_2783"/>
<protein>
    <submittedName>
        <fullName evidence="1">Uncharacterized protein</fullName>
    </submittedName>
</protein>
<dbReference type="STRING" id="41431.PCC8801_2783"/>
<evidence type="ECO:0000313" key="1">
    <source>
        <dbReference type="EMBL" id="ACK66784.1"/>
    </source>
</evidence>
<reference evidence="2" key="1">
    <citation type="journal article" date="2011" name="MBio">
        <title>Novel metabolic attributes of the genus Cyanothece, comprising a group of unicellular nitrogen-fixing Cyanobacteria.</title>
        <authorList>
            <person name="Bandyopadhyay A."/>
            <person name="Elvitigala T."/>
            <person name="Welsh E."/>
            <person name="Stockel J."/>
            <person name="Liberton M."/>
            <person name="Min H."/>
            <person name="Sherman L.A."/>
            <person name="Pakrasi H.B."/>
        </authorList>
    </citation>
    <scope>NUCLEOTIDE SEQUENCE [LARGE SCALE GENOMIC DNA]</scope>
    <source>
        <strain evidence="2">PCC 8801</strain>
    </source>
</reference>
<accession>B7K5Q1</accession>
<dbReference type="AlphaFoldDB" id="B7K5Q1"/>
<name>B7K5Q1_RIPO1</name>
<evidence type="ECO:0000313" key="2">
    <source>
        <dbReference type="Proteomes" id="UP000008204"/>
    </source>
</evidence>
<dbReference type="HOGENOM" id="CLU_2971846_0_0_3"/>
<gene>
    <name evidence="1" type="ordered locus">PCC8801_2783</name>
</gene>